<sequence length="452" mass="51110">MQEALERSRAIVAKVEAYQSAQVEKLRAKNAVVIHGVTNGLYSHVGLEKQIRRLVAAGVEVKLAGANEIVLDWSFNGTSIHCGQKMRNLWSIICRLVNTNVLFEVGFFLGTPPHPDALQWFYEEATKMCTTGITLEGENVPLSFRNEIADSQAQTVTAGLQYNICHFGCDQSGRGANLLYGLRKSTKFSKGLGALLPPAYRKFWVEWKQQQPAAVHYVPKDGMFQREDVTGLVTPIQNVPLPLIDPPEAHHGIWGGEAVIKGFQKRNQYKRRVPHFWVPVLRRSVVHSRVLNDYMAVTVTDRTLEQIHDHHGFDHYLLKTPACDLRSMLAIKLKKKILEELAAGCPKLASDPIKQQEYLREYACYLEQYTPEEIEWYGLTYGEAISKVKALTEETEAQMPQKILFRQQLIEQLKEAGIREAQDGDSEAMKGLNDSSSSSSWLSKLSFKPKNW</sequence>
<dbReference type="PANTHER" id="PTHR13528:SF2">
    <property type="entry name" value="LARGE RIBOSOMAL SUBUNIT PROTEIN BL28M"/>
    <property type="match status" value="1"/>
</dbReference>
<dbReference type="PANTHER" id="PTHR13528">
    <property type="entry name" value="39S RIBOSOMAL PROTEIN L28, MITOCHONDRIAL"/>
    <property type="match status" value="1"/>
</dbReference>
<keyword evidence="2" id="KW-0687">Ribonucleoprotein</keyword>
<dbReference type="EMBL" id="GGFL01006336">
    <property type="protein sequence ID" value="MBW70514.1"/>
    <property type="molecule type" value="Transcribed_RNA"/>
</dbReference>
<name>A0A2M4CYV3_ANODA</name>
<keyword evidence="2" id="KW-0689">Ribosomal protein</keyword>
<dbReference type="InterPro" id="IPR026569">
    <property type="entry name" value="Ribosomal_bL28"/>
</dbReference>
<accession>A0A2M4CYV3</accession>
<protein>
    <submittedName>
        <fullName evidence="2">Putative 39s ribosomal protein l28 mitochondrial</fullName>
    </submittedName>
</protein>
<feature type="compositionally biased region" description="Low complexity" evidence="1">
    <location>
        <begin position="435"/>
        <end position="446"/>
    </location>
</feature>
<dbReference type="VEuPathDB" id="VectorBase:ADAR2_009422"/>
<feature type="region of interest" description="Disordered" evidence="1">
    <location>
        <begin position="421"/>
        <end position="452"/>
    </location>
</feature>
<dbReference type="GO" id="GO:0005762">
    <property type="term" value="C:mitochondrial large ribosomal subunit"/>
    <property type="evidence" value="ECO:0007669"/>
    <property type="project" value="TreeGrafter"/>
</dbReference>
<dbReference type="GO" id="GO:0003735">
    <property type="term" value="F:structural constituent of ribosome"/>
    <property type="evidence" value="ECO:0007669"/>
    <property type="project" value="InterPro"/>
</dbReference>
<organism evidence="2">
    <name type="scientific">Anopheles darlingi</name>
    <name type="common">Mosquito</name>
    <dbReference type="NCBI Taxonomy" id="43151"/>
    <lineage>
        <taxon>Eukaryota</taxon>
        <taxon>Metazoa</taxon>
        <taxon>Ecdysozoa</taxon>
        <taxon>Arthropoda</taxon>
        <taxon>Hexapoda</taxon>
        <taxon>Insecta</taxon>
        <taxon>Pterygota</taxon>
        <taxon>Neoptera</taxon>
        <taxon>Endopterygota</taxon>
        <taxon>Diptera</taxon>
        <taxon>Nematocera</taxon>
        <taxon>Culicoidea</taxon>
        <taxon>Culicidae</taxon>
        <taxon>Anophelinae</taxon>
        <taxon>Anopheles</taxon>
    </lineage>
</organism>
<dbReference type="VEuPathDB" id="VectorBase:ADAC002648"/>
<proteinExistence type="predicted"/>
<reference evidence="2" key="1">
    <citation type="submission" date="2018-01" db="EMBL/GenBank/DDBJ databases">
        <title>An insight into the sialome of Amazonian anophelines.</title>
        <authorList>
            <person name="Ribeiro J.M."/>
            <person name="Scarpassa V."/>
            <person name="Calvo E."/>
        </authorList>
    </citation>
    <scope>NUCLEOTIDE SEQUENCE</scope>
</reference>
<dbReference type="AlphaFoldDB" id="A0A2M4CYV3"/>
<evidence type="ECO:0000256" key="1">
    <source>
        <dbReference type="SAM" id="MobiDB-lite"/>
    </source>
</evidence>
<evidence type="ECO:0000313" key="2">
    <source>
        <dbReference type="EMBL" id="MBW70514.1"/>
    </source>
</evidence>